<dbReference type="Pfam" id="PF01048">
    <property type="entry name" value="PNP_UDP_1"/>
    <property type="match status" value="1"/>
</dbReference>
<organism evidence="3 4">
    <name type="scientific">Colletotrichum chrysophilum</name>
    <dbReference type="NCBI Taxonomy" id="1836956"/>
    <lineage>
        <taxon>Eukaryota</taxon>
        <taxon>Fungi</taxon>
        <taxon>Dikarya</taxon>
        <taxon>Ascomycota</taxon>
        <taxon>Pezizomycotina</taxon>
        <taxon>Sordariomycetes</taxon>
        <taxon>Hypocreomycetidae</taxon>
        <taxon>Glomerellales</taxon>
        <taxon>Glomerellaceae</taxon>
        <taxon>Colletotrichum</taxon>
        <taxon>Colletotrichum gloeosporioides species complex</taxon>
    </lineage>
</organism>
<name>A0AAD9E831_9PEZI</name>
<dbReference type="EMBL" id="JAQOWY010000764">
    <property type="protein sequence ID" value="KAK1838815.1"/>
    <property type="molecule type" value="Genomic_DNA"/>
</dbReference>
<feature type="region of interest" description="Disordered" evidence="1">
    <location>
        <begin position="346"/>
        <end position="367"/>
    </location>
</feature>
<comment type="caution">
    <text evidence="3">The sequence shown here is derived from an EMBL/GenBank/DDBJ whole genome shotgun (WGS) entry which is preliminary data.</text>
</comment>
<dbReference type="InterPro" id="IPR035994">
    <property type="entry name" value="Nucleoside_phosphorylase_sf"/>
</dbReference>
<dbReference type="GO" id="GO:0009116">
    <property type="term" value="P:nucleoside metabolic process"/>
    <property type="evidence" value="ECO:0007669"/>
    <property type="project" value="InterPro"/>
</dbReference>
<feature type="compositionally biased region" description="Polar residues" evidence="1">
    <location>
        <begin position="348"/>
        <end position="367"/>
    </location>
</feature>
<evidence type="ECO:0000256" key="1">
    <source>
        <dbReference type="SAM" id="MobiDB-lite"/>
    </source>
</evidence>
<dbReference type="PANTHER" id="PTHR46082">
    <property type="entry name" value="ATP/GTP-BINDING PROTEIN-RELATED"/>
    <property type="match status" value="1"/>
</dbReference>
<keyword evidence="4" id="KW-1185">Reference proteome</keyword>
<dbReference type="Gene3D" id="3.40.50.1580">
    <property type="entry name" value="Nucleoside phosphorylase domain"/>
    <property type="match status" value="1"/>
</dbReference>
<protein>
    <submittedName>
        <fullName evidence="3">Phosphorylase superfamily protein</fullName>
    </submittedName>
</protein>
<dbReference type="AlphaFoldDB" id="A0AAD9E831"/>
<dbReference type="PANTHER" id="PTHR46082:SF6">
    <property type="entry name" value="AAA+ ATPASE DOMAIN-CONTAINING PROTEIN-RELATED"/>
    <property type="match status" value="1"/>
</dbReference>
<dbReference type="SUPFAM" id="SSF53167">
    <property type="entry name" value="Purine and uridine phosphorylases"/>
    <property type="match status" value="1"/>
</dbReference>
<evidence type="ECO:0000313" key="3">
    <source>
        <dbReference type="EMBL" id="KAK1838815.1"/>
    </source>
</evidence>
<proteinExistence type="predicted"/>
<dbReference type="GO" id="GO:0003824">
    <property type="term" value="F:catalytic activity"/>
    <property type="evidence" value="ECO:0007669"/>
    <property type="project" value="InterPro"/>
</dbReference>
<dbReference type="InterPro" id="IPR000845">
    <property type="entry name" value="Nucleoside_phosphorylase_d"/>
</dbReference>
<dbReference type="Proteomes" id="UP001243330">
    <property type="component" value="Unassembled WGS sequence"/>
</dbReference>
<evidence type="ECO:0000313" key="4">
    <source>
        <dbReference type="Proteomes" id="UP001243330"/>
    </source>
</evidence>
<accession>A0AAD9E831</accession>
<feature type="domain" description="Nucleoside phosphorylase" evidence="2">
    <location>
        <begin position="13"/>
        <end position="128"/>
    </location>
</feature>
<reference evidence="3" key="1">
    <citation type="submission" date="2023-01" db="EMBL/GenBank/DDBJ databases">
        <title>Colletotrichum chrysophilum M932 genome sequence.</title>
        <authorList>
            <person name="Baroncelli R."/>
        </authorList>
    </citation>
    <scope>NUCLEOTIDE SEQUENCE</scope>
    <source>
        <strain evidence="3">M932</strain>
    </source>
</reference>
<gene>
    <name evidence="3" type="ORF">CCHR01_18564</name>
</gene>
<sequence>MASRPASRDEFEVAVVCALPREYDAASLAFDEFWDDEGDIYGKAPNDPNIYTTGSIQRLNVVLVLLPGMGKVNAANTVASLRSSYSGIRLVILTGICGAAPSQENEIILGDVIISKSVVQYDFGRQYTSGFVRKDTVEDNLGRPVASIRSLLSMFQTARGRDRLLDKAEDILSQMQERAARNKRNQIRYDRPPTFEDKLFATDYVHKHRDTHCKSCTEHACDVARLASCDELCCDDGSLITRKRLSEIRGGMPDVKIFVGGIASGDMIMRSGQDRDRIAKEAHVIGFEMEGAGVWDGIPSIVVKGVCDYADSHKTDKWQDYAAATAASVTKAILIQYLQPIKGDTDDSPGTSLCPSTSTRKGLPMSSDSNSGSWAIFHGNISGKNVVAGQQIKGGTTTMNFRG</sequence>
<dbReference type="InterPro" id="IPR053137">
    <property type="entry name" value="NLR-like"/>
</dbReference>
<evidence type="ECO:0000259" key="2">
    <source>
        <dbReference type="Pfam" id="PF01048"/>
    </source>
</evidence>